<evidence type="ECO:0000313" key="2">
    <source>
        <dbReference type="EMBL" id="SFZ72232.1"/>
    </source>
</evidence>
<dbReference type="SUPFAM" id="SSF56801">
    <property type="entry name" value="Acetyl-CoA synthetase-like"/>
    <property type="match status" value="1"/>
</dbReference>
<feature type="domain" description="AMP-dependent synthetase/ligase" evidence="1">
    <location>
        <begin position="132"/>
        <end position="326"/>
    </location>
</feature>
<dbReference type="Proteomes" id="UP000186513">
    <property type="component" value="Unassembled WGS sequence"/>
</dbReference>
<dbReference type="PANTHER" id="PTHR36932">
    <property type="entry name" value="CAPSULAR POLYSACCHARIDE BIOSYNTHESIS PROTEIN"/>
    <property type="match status" value="1"/>
</dbReference>
<gene>
    <name evidence="2" type="ORF">SAMN02745887_00565</name>
</gene>
<dbReference type="AlphaFoldDB" id="A0A1K2H7Y2"/>
<keyword evidence="3" id="KW-1185">Reference proteome</keyword>
<dbReference type="STRING" id="1121279.SAMN02745887_00565"/>
<dbReference type="Gene3D" id="3.40.50.12780">
    <property type="entry name" value="N-terminal domain of ligase-like"/>
    <property type="match status" value="1"/>
</dbReference>
<dbReference type="RefSeq" id="WP_072427110.1">
    <property type="nucleotide sequence ID" value="NZ_FPKR01000002.1"/>
</dbReference>
<dbReference type="EMBL" id="FPKR01000002">
    <property type="protein sequence ID" value="SFZ72232.1"/>
    <property type="molecule type" value="Genomic_DNA"/>
</dbReference>
<accession>A0A1K2H7Y2</accession>
<keyword evidence="2" id="KW-0436">Ligase</keyword>
<sequence length="448" mass="49362">MHRDSVRPDESLFPGIGDSGRHMLRQLLEHPAAPRYRNRSGHRLEADDLLWLRHFTREVMAASIGWPAQGRPTWLADFLPDVYRRVPAYRQRGAPPDDWHNLPTLSRADLSRDITRFVPDDLPLNRLIEYSTSGTTGHPLKLPSHPRVSASYLAFHRRALARFGIALRAGRGDVSVVLAGFQARCFTYVSFNPLLDDAGLAKINLHPNDWQAPEDRVAYLDAMAPELITGDPISLSALAELPLQHRPRALLSTSMAMSAGLRAALSARFACPVLDLYSMNECGPIAAYAPELDGHLLLQPRLFVEILDPTGHPVPEGERGEITLTGGFNPYLPLLRYRTGDFAALRMTADGPLLCGLLGRPPVRFQTASGQWINNVDVSHCLARFALPQYTLHQCADRSLRLGLPAAQATQQAPICAALHGLFGATVPITLSDLPLADKVIQYTSDLA</sequence>
<protein>
    <submittedName>
        <fullName evidence="2">Phenylacetate-CoA ligase</fullName>
    </submittedName>
</protein>
<proteinExistence type="predicted"/>
<evidence type="ECO:0000313" key="3">
    <source>
        <dbReference type="Proteomes" id="UP000186513"/>
    </source>
</evidence>
<name>A0A1K2H7Y2_9NEIS</name>
<evidence type="ECO:0000259" key="1">
    <source>
        <dbReference type="Pfam" id="PF00501"/>
    </source>
</evidence>
<organism evidence="2 3">
    <name type="scientific">Chitinimonas taiwanensis DSM 18899</name>
    <dbReference type="NCBI Taxonomy" id="1121279"/>
    <lineage>
        <taxon>Bacteria</taxon>
        <taxon>Pseudomonadati</taxon>
        <taxon>Pseudomonadota</taxon>
        <taxon>Betaproteobacteria</taxon>
        <taxon>Neisseriales</taxon>
        <taxon>Chitinibacteraceae</taxon>
        <taxon>Chitinimonas</taxon>
    </lineage>
</organism>
<reference evidence="2 3" key="1">
    <citation type="submission" date="2016-11" db="EMBL/GenBank/DDBJ databases">
        <authorList>
            <person name="Jaros S."/>
            <person name="Januszkiewicz K."/>
            <person name="Wedrychowicz H."/>
        </authorList>
    </citation>
    <scope>NUCLEOTIDE SEQUENCE [LARGE SCALE GENOMIC DNA]</scope>
    <source>
        <strain evidence="2 3">DSM 18899</strain>
    </source>
</reference>
<dbReference type="InterPro" id="IPR042099">
    <property type="entry name" value="ANL_N_sf"/>
</dbReference>
<dbReference type="Pfam" id="PF00501">
    <property type="entry name" value="AMP-binding"/>
    <property type="match status" value="1"/>
</dbReference>
<dbReference type="InterPro" id="IPR000873">
    <property type="entry name" value="AMP-dep_synth/lig_dom"/>
</dbReference>
<dbReference type="PANTHER" id="PTHR36932:SF1">
    <property type="entry name" value="CAPSULAR POLYSACCHARIDE BIOSYNTHESIS PROTEIN"/>
    <property type="match status" value="1"/>
</dbReference>
<dbReference type="GO" id="GO:0016874">
    <property type="term" value="F:ligase activity"/>
    <property type="evidence" value="ECO:0007669"/>
    <property type="project" value="UniProtKB-KW"/>
</dbReference>
<dbReference type="OrthoDB" id="580775at2"/>
<dbReference type="InterPro" id="IPR053158">
    <property type="entry name" value="CapK_Type1_Caps_Biosynth"/>
</dbReference>